<sequence length="143" mass="15974">MEEVRQKSWFGRNWLWVLPVGGCLTVIVLFVLGIGAVFYGVTNVVKNSTPYEYSFDLAQNDIRVQNALGAPIITNGMFQGEISLKNNRGEADIKIPIKGENGQATIIVLATKENDEWIYEKLYVLIKASQEEINLIGKNLEGI</sequence>
<organism evidence="2 3">
    <name type="scientific">Psychroserpens ponticola</name>
    <dbReference type="NCBI Taxonomy" id="2932268"/>
    <lineage>
        <taxon>Bacteria</taxon>
        <taxon>Pseudomonadati</taxon>
        <taxon>Bacteroidota</taxon>
        <taxon>Flavobacteriia</taxon>
        <taxon>Flavobacteriales</taxon>
        <taxon>Flavobacteriaceae</taxon>
        <taxon>Psychroserpens</taxon>
    </lineage>
</organism>
<evidence type="ECO:0000313" key="2">
    <source>
        <dbReference type="EMBL" id="WCO01486.1"/>
    </source>
</evidence>
<feature type="transmembrane region" description="Helical" evidence="1">
    <location>
        <begin position="14"/>
        <end position="41"/>
    </location>
</feature>
<dbReference type="EMBL" id="CP116221">
    <property type="protein sequence ID" value="WCO01486.1"/>
    <property type="molecule type" value="Genomic_DNA"/>
</dbReference>
<keyword evidence="3" id="KW-1185">Reference proteome</keyword>
<evidence type="ECO:0000313" key="3">
    <source>
        <dbReference type="Proteomes" id="UP001202717"/>
    </source>
</evidence>
<reference evidence="2 3" key="1">
    <citation type="submission" date="2023-01" db="EMBL/GenBank/DDBJ databases">
        <title>Psychroserpens ponticola sp. nov., isolated from seawater.</title>
        <authorList>
            <person name="Kristyanto S."/>
            <person name="Jung J."/>
            <person name="Kim J.M."/>
            <person name="Jeon C.O."/>
        </authorList>
    </citation>
    <scope>NUCLEOTIDE SEQUENCE [LARGE SCALE GENOMIC DNA]</scope>
    <source>
        <strain evidence="2 3">MSW6</strain>
    </source>
</reference>
<protein>
    <submittedName>
        <fullName evidence="2">Cytochrome c oxidase assembly factor Coa1 family protein</fullName>
    </submittedName>
</protein>
<keyword evidence="1" id="KW-0472">Membrane</keyword>
<evidence type="ECO:0000256" key="1">
    <source>
        <dbReference type="SAM" id="Phobius"/>
    </source>
</evidence>
<dbReference type="RefSeq" id="WP_249993191.1">
    <property type="nucleotide sequence ID" value="NZ_CP116221.1"/>
</dbReference>
<keyword evidence="1" id="KW-0812">Transmembrane</keyword>
<keyword evidence="1" id="KW-1133">Transmembrane helix</keyword>
<proteinExistence type="predicted"/>
<name>A0ABY7RZ26_9FLAO</name>
<accession>A0ABY7RZ26</accession>
<gene>
    <name evidence="2" type="ORF">MUN68_015645</name>
</gene>
<dbReference type="Pfam" id="PF08695">
    <property type="entry name" value="Coa1"/>
    <property type="match status" value="1"/>
</dbReference>
<dbReference type="InterPro" id="IPR014807">
    <property type="entry name" value="Coa1"/>
</dbReference>
<dbReference type="Proteomes" id="UP001202717">
    <property type="component" value="Chromosome"/>
</dbReference>